<feature type="transmembrane region" description="Helical" evidence="6">
    <location>
        <begin position="301"/>
        <end position="317"/>
    </location>
</feature>
<evidence type="ECO:0000256" key="5">
    <source>
        <dbReference type="ARBA" id="ARBA00023136"/>
    </source>
</evidence>
<dbReference type="PANTHER" id="PTHR23504">
    <property type="entry name" value="MAJOR FACILITATOR SUPERFAMILY DOMAIN-CONTAINING PROTEIN 10"/>
    <property type="match status" value="1"/>
</dbReference>
<reference evidence="9" key="1">
    <citation type="submission" date="2022-11" db="UniProtKB">
        <authorList>
            <consortium name="WormBaseParasite"/>
        </authorList>
    </citation>
    <scope>IDENTIFICATION</scope>
</reference>
<evidence type="ECO:0000313" key="8">
    <source>
        <dbReference type="Proteomes" id="UP000887581"/>
    </source>
</evidence>
<dbReference type="GO" id="GO:0022857">
    <property type="term" value="F:transmembrane transporter activity"/>
    <property type="evidence" value="ECO:0007669"/>
    <property type="project" value="InterPro"/>
</dbReference>
<dbReference type="GO" id="GO:0031526">
    <property type="term" value="C:brush border membrane"/>
    <property type="evidence" value="ECO:0007669"/>
    <property type="project" value="TreeGrafter"/>
</dbReference>
<feature type="domain" description="Major facilitator superfamily (MFS) profile" evidence="7">
    <location>
        <begin position="8"/>
        <end position="440"/>
    </location>
</feature>
<feature type="transmembrane region" description="Helical" evidence="6">
    <location>
        <begin position="269"/>
        <end position="289"/>
    </location>
</feature>
<feature type="transmembrane region" description="Helical" evidence="6">
    <location>
        <begin position="163"/>
        <end position="184"/>
    </location>
</feature>
<evidence type="ECO:0000256" key="3">
    <source>
        <dbReference type="ARBA" id="ARBA00022692"/>
    </source>
</evidence>
<dbReference type="PANTHER" id="PTHR23504:SF31">
    <property type="entry name" value="MAJOR FACILITATOR SUPERFAMILY DOMAIN-CONTAINING PROTEIN 10"/>
    <property type="match status" value="1"/>
</dbReference>
<keyword evidence="4 6" id="KW-1133">Transmembrane helix</keyword>
<dbReference type="InterPro" id="IPR011701">
    <property type="entry name" value="MFS"/>
</dbReference>
<comment type="subcellular location">
    <subcellularLocation>
        <location evidence="1">Membrane</location>
        <topology evidence="1">Multi-pass membrane protein</topology>
    </subcellularLocation>
</comment>
<dbReference type="AlphaFoldDB" id="A0A915PJ88"/>
<feature type="transmembrane region" description="Helical" evidence="6">
    <location>
        <begin position="72"/>
        <end position="93"/>
    </location>
</feature>
<keyword evidence="2" id="KW-0813">Transport</keyword>
<dbReference type="InterPro" id="IPR036259">
    <property type="entry name" value="MFS_trans_sf"/>
</dbReference>
<proteinExistence type="predicted"/>
<dbReference type="SUPFAM" id="SSF103473">
    <property type="entry name" value="MFS general substrate transporter"/>
    <property type="match status" value="1"/>
</dbReference>
<dbReference type="Proteomes" id="UP000887581">
    <property type="component" value="Unplaced"/>
</dbReference>
<evidence type="ECO:0000256" key="1">
    <source>
        <dbReference type="ARBA" id="ARBA00004141"/>
    </source>
</evidence>
<organism evidence="8 9">
    <name type="scientific">Setaria digitata</name>
    <dbReference type="NCBI Taxonomy" id="48799"/>
    <lineage>
        <taxon>Eukaryota</taxon>
        <taxon>Metazoa</taxon>
        <taxon>Ecdysozoa</taxon>
        <taxon>Nematoda</taxon>
        <taxon>Chromadorea</taxon>
        <taxon>Rhabditida</taxon>
        <taxon>Spirurina</taxon>
        <taxon>Spiruromorpha</taxon>
        <taxon>Filarioidea</taxon>
        <taxon>Setariidae</taxon>
        <taxon>Setaria</taxon>
    </lineage>
</organism>
<feature type="transmembrane region" description="Helical" evidence="6">
    <location>
        <begin position="129"/>
        <end position="151"/>
    </location>
</feature>
<dbReference type="InterPro" id="IPR020846">
    <property type="entry name" value="MFS_dom"/>
</dbReference>
<feature type="transmembrane region" description="Helical" evidence="6">
    <location>
        <begin position="407"/>
        <end position="430"/>
    </location>
</feature>
<dbReference type="Pfam" id="PF07690">
    <property type="entry name" value="MFS_1"/>
    <property type="match status" value="1"/>
</dbReference>
<keyword evidence="5 6" id="KW-0472">Membrane</keyword>
<dbReference type="PROSITE" id="PS00216">
    <property type="entry name" value="SUGAR_TRANSPORT_1"/>
    <property type="match status" value="1"/>
</dbReference>
<dbReference type="FunFam" id="1.20.1250.20:FF:000223">
    <property type="entry name" value="Major facilitator superfamily domain-containing protein"/>
    <property type="match status" value="1"/>
</dbReference>
<dbReference type="InterPro" id="IPR005829">
    <property type="entry name" value="Sugar_transporter_CS"/>
</dbReference>
<dbReference type="WBParaSite" id="sdigi.contig196.g5961.t1">
    <property type="protein sequence ID" value="sdigi.contig196.g5961.t1"/>
    <property type="gene ID" value="sdigi.contig196.g5961"/>
</dbReference>
<feature type="transmembrane region" description="Helical" evidence="6">
    <location>
        <begin position="196"/>
        <end position="218"/>
    </location>
</feature>
<protein>
    <submittedName>
        <fullName evidence="9">Major facilitator superfamily (MFS) profile domain-containing protein</fullName>
    </submittedName>
</protein>
<feature type="transmembrane region" description="Helical" evidence="6">
    <location>
        <begin position="329"/>
        <end position="345"/>
    </location>
</feature>
<keyword evidence="3 6" id="KW-0812">Transmembrane</keyword>
<accession>A0A915PJ88</accession>
<evidence type="ECO:0000256" key="6">
    <source>
        <dbReference type="SAM" id="Phobius"/>
    </source>
</evidence>
<feature type="transmembrane region" description="Helical" evidence="6">
    <location>
        <begin position="351"/>
        <end position="370"/>
    </location>
</feature>
<evidence type="ECO:0000256" key="2">
    <source>
        <dbReference type="ARBA" id="ARBA00022448"/>
    </source>
</evidence>
<keyword evidence="8" id="KW-1185">Reference proteome</keyword>
<evidence type="ECO:0000259" key="7">
    <source>
        <dbReference type="PROSITE" id="PS50850"/>
    </source>
</evidence>
<name>A0A915PJ88_9BILA</name>
<sequence>MQINKNWVPLLIFVLLVLDLLAFTSILPLFPALIDYYGLGQRRDWLYDGVELFCKFFQNTIGTPFSKSLHSVFFGGVLGSLYCLLQYLSSPLLGALSDVYGRKPILLLSIFGTLLSYAIWANATTFSYFVLSRLVGGLSKASVSICIAFMADVYPQNKVGQGMALIGGAFSVGFLVGPMTGVYFSHIAGADSELAISGPAKLAVVLTIIEVVFVAIVIPETLDISQRKTLIDKVFKNCFLYIKPNALFQFAAVGNRFGVRKMQSYGRIYFVYMFFYSGLEFTLSFLTHSRFNYNSMQQGKMYFYVGILMFIVQGGIVRRIPNNRQHEAIIYGISFTIPAYIMIGYSSNEKVFYVGLALYAFASSLVVPCLTSCISNEATDDVKGVTIGVFRCLGALARSVSPLVASTVFWLLGPTVCYITGGVLLIIPVLMLQQLSPSAIAVKEE</sequence>
<feature type="transmembrane region" description="Helical" evidence="6">
    <location>
        <begin position="7"/>
        <end position="30"/>
    </location>
</feature>
<evidence type="ECO:0000256" key="4">
    <source>
        <dbReference type="ARBA" id="ARBA00022989"/>
    </source>
</evidence>
<dbReference type="PROSITE" id="PS50850">
    <property type="entry name" value="MFS"/>
    <property type="match status" value="1"/>
</dbReference>
<dbReference type="Gene3D" id="1.20.1250.20">
    <property type="entry name" value="MFS general substrate transporter like domains"/>
    <property type="match status" value="1"/>
</dbReference>
<evidence type="ECO:0000313" key="9">
    <source>
        <dbReference type="WBParaSite" id="sdigi.contig196.g5961.t1"/>
    </source>
</evidence>
<feature type="transmembrane region" description="Helical" evidence="6">
    <location>
        <begin position="105"/>
        <end position="123"/>
    </location>
</feature>